<gene>
    <name evidence="2" type="ORF">OB919_08360</name>
</gene>
<feature type="region of interest" description="Disordered" evidence="1">
    <location>
        <begin position="211"/>
        <end position="234"/>
    </location>
</feature>
<organism evidence="2 3">
    <name type="scientific">Natronosalvus hydrolyticus</name>
    <dbReference type="NCBI Taxonomy" id="2979988"/>
    <lineage>
        <taxon>Archaea</taxon>
        <taxon>Methanobacteriati</taxon>
        <taxon>Methanobacteriota</taxon>
        <taxon>Stenosarchaea group</taxon>
        <taxon>Halobacteria</taxon>
        <taxon>Halobacteriales</taxon>
        <taxon>Natrialbaceae</taxon>
        <taxon>Natronosalvus</taxon>
    </lineage>
</organism>
<name>A0AAP2Z775_9EURY</name>
<dbReference type="InterPro" id="IPR045396">
    <property type="entry name" value="DUF6517"/>
</dbReference>
<dbReference type="EMBL" id="JAOPJZ010000005">
    <property type="protein sequence ID" value="MCU4751994.1"/>
    <property type="molecule type" value="Genomic_DNA"/>
</dbReference>
<proteinExistence type="predicted"/>
<evidence type="ECO:0000256" key="1">
    <source>
        <dbReference type="SAM" id="MobiDB-lite"/>
    </source>
</evidence>
<feature type="compositionally biased region" description="Acidic residues" evidence="1">
    <location>
        <begin position="225"/>
        <end position="234"/>
    </location>
</feature>
<protein>
    <submittedName>
        <fullName evidence="2">DUF6517 family protein</fullName>
    </submittedName>
</protein>
<comment type="caution">
    <text evidence="2">The sequence shown here is derived from an EMBL/GenBank/DDBJ whole genome shotgun (WGS) entry which is preliminary data.</text>
</comment>
<reference evidence="2 3" key="1">
    <citation type="submission" date="2022-09" db="EMBL/GenBank/DDBJ databases">
        <title>Enrichment on poylsaccharides allowed isolation of novel metabolic and taxonomic groups of Haloarchaea.</title>
        <authorList>
            <person name="Sorokin D.Y."/>
            <person name="Elcheninov A.G."/>
            <person name="Khizhniak T.V."/>
            <person name="Kolganova T.V."/>
            <person name="Kublanov I.V."/>
        </authorList>
    </citation>
    <scope>NUCLEOTIDE SEQUENCE [LARGE SCALE GENOMIC DNA]</scope>
    <source>
        <strain evidence="2 3">AArc-curdl1</strain>
    </source>
</reference>
<sequence length="234" mass="25296">MMDRRTALAAGCTGLVSATAGCIGFVLGEESLEYIAEPILPSEPALDRTGYELSDQGWLGIGEEIGDRQIGAAAWSGAYTNDVTIQGQSQEAAIFACLSMPKIEVAGSPINPFADMTPRELLEEFGDEVDSEFDDISQPQPTGESFSLPMLGEARTIEEFVSETRIQGEPIELLLWITTFTHRDDVIIVFGGFPRQLADEGVLIEDLMESVEHPPEGDRGIPEANTDEGIDDGL</sequence>
<dbReference type="PROSITE" id="PS51257">
    <property type="entry name" value="PROKAR_LIPOPROTEIN"/>
    <property type="match status" value="1"/>
</dbReference>
<keyword evidence="3" id="KW-1185">Reference proteome</keyword>
<feature type="compositionally biased region" description="Basic and acidic residues" evidence="1">
    <location>
        <begin position="211"/>
        <end position="221"/>
    </location>
</feature>
<evidence type="ECO:0000313" key="2">
    <source>
        <dbReference type="EMBL" id="MCU4751994.1"/>
    </source>
</evidence>
<dbReference type="RefSeq" id="WP_342808343.1">
    <property type="nucleotide sequence ID" value="NZ_JAOPJZ010000005.1"/>
</dbReference>
<dbReference type="Proteomes" id="UP001321047">
    <property type="component" value="Unassembled WGS sequence"/>
</dbReference>
<dbReference type="Pfam" id="PF20127">
    <property type="entry name" value="DUF6517"/>
    <property type="match status" value="1"/>
</dbReference>
<evidence type="ECO:0000313" key="3">
    <source>
        <dbReference type="Proteomes" id="UP001321047"/>
    </source>
</evidence>
<accession>A0AAP2Z775</accession>
<dbReference type="AlphaFoldDB" id="A0AAP2Z775"/>